<proteinExistence type="predicted"/>
<accession>A0A3E2H6A4</accession>
<evidence type="ECO:0000313" key="2">
    <source>
        <dbReference type="EMBL" id="RFU28935.1"/>
    </source>
</evidence>
<dbReference type="EMBL" id="NCSJ02000145">
    <property type="protein sequence ID" value="RFU28935.1"/>
    <property type="molecule type" value="Genomic_DNA"/>
</dbReference>
<reference evidence="2 3" key="1">
    <citation type="submission" date="2018-05" db="EMBL/GenBank/DDBJ databases">
        <title>Draft genome sequence of Scytalidium lignicola DSM 105466, a ubiquitous saprotrophic fungus.</title>
        <authorList>
            <person name="Buettner E."/>
            <person name="Gebauer A.M."/>
            <person name="Hofrichter M."/>
            <person name="Liers C."/>
            <person name="Kellner H."/>
        </authorList>
    </citation>
    <scope>NUCLEOTIDE SEQUENCE [LARGE SCALE GENOMIC DNA]</scope>
    <source>
        <strain evidence="2 3">DSM 105466</strain>
    </source>
</reference>
<feature type="non-terminal residue" evidence="2">
    <location>
        <position position="1"/>
    </location>
</feature>
<feature type="non-terminal residue" evidence="2">
    <location>
        <position position="418"/>
    </location>
</feature>
<dbReference type="Proteomes" id="UP000258309">
    <property type="component" value="Unassembled WGS sequence"/>
</dbReference>
<dbReference type="OMA" id="HETTRNK"/>
<feature type="compositionally biased region" description="Basic and acidic residues" evidence="1">
    <location>
        <begin position="361"/>
        <end position="370"/>
    </location>
</feature>
<dbReference type="STRING" id="5539.A0A3E2H6A4"/>
<feature type="compositionally biased region" description="Acidic residues" evidence="1">
    <location>
        <begin position="371"/>
        <end position="385"/>
    </location>
</feature>
<gene>
    <name evidence="2" type="ORF">B7463_g7381</name>
</gene>
<organism evidence="2 3">
    <name type="scientific">Scytalidium lignicola</name>
    <name type="common">Hyphomycete</name>
    <dbReference type="NCBI Taxonomy" id="5539"/>
    <lineage>
        <taxon>Eukaryota</taxon>
        <taxon>Fungi</taxon>
        <taxon>Dikarya</taxon>
        <taxon>Ascomycota</taxon>
        <taxon>Pezizomycotina</taxon>
        <taxon>Leotiomycetes</taxon>
        <taxon>Leotiomycetes incertae sedis</taxon>
        <taxon>Scytalidium</taxon>
    </lineage>
</organism>
<feature type="region of interest" description="Disordered" evidence="1">
    <location>
        <begin position="143"/>
        <end position="181"/>
    </location>
</feature>
<evidence type="ECO:0000256" key="1">
    <source>
        <dbReference type="SAM" id="MobiDB-lite"/>
    </source>
</evidence>
<protein>
    <submittedName>
        <fullName evidence="2">Uncharacterized protein</fullName>
    </submittedName>
</protein>
<dbReference type="OrthoDB" id="4367324at2759"/>
<feature type="region of interest" description="Disordered" evidence="1">
    <location>
        <begin position="344"/>
        <end position="392"/>
    </location>
</feature>
<name>A0A3E2H6A4_SCYLI</name>
<sequence>MPNKRAATSILELLTHPNPAVSHETTRNKTNTRGNYWYWPKQLKRWEEFDNFKILEASFAGHLLQEAHREGRELPSYPTIYPDIDCVIRDEGDTKDLIDKWNKAIVMAALEPIRHDFHPAIWHRGDPPPTQEDFELQQPVEKIRTQPPRKSSNQARNPKKQSARRLEPDSGSIPWDSPLSGPDSASISFRQERFPKEYKPANKWRSDLMVELELINEFGEWERGKINHNYAMPVRQAYSYCIQHMCRYGCILTCQEAFIFRVRPRDTEPVNGLQDSKLLRKRLIHDGLMEYISIPWANRLEGDVRSHQTWTVNLALWYLHILAGNNYEADWRYNHLKDEKLTVPPTISQRQSGPIPVVAGESKDRGKDEERETEESESSDSEDSESTVLLEISPTLKRKRELDMEEGYHLSFTKRQFT</sequence>
<dbReference type="AlphaFoldDB" id="A0A3E2H6A4"/>
<evidence type="ECO:0000313" key="3">
    <source>
        <dbReference type="Proteomes" id="UP000258309"/>
    </source>
</evidence>
<comment type="caution">
    <text evidence="2">The sequence shown here is derived from an EMBL/GenBank/DDBJ whole genome shotgun (WGS) entry which is preliminary data.</text>
</comment>
<keyword evidence="3" id="KW-1185">Reference proteome</keyword>